<dbReference type="GO" id="GO:0016746">
    <property type="term" value="F:acyltransferase activity"/>
    <property type="evidence" value="ECO:0007669"/>
    <property type="project" value="UniProtKB-KW"/>
</dbReference>
<keyword evidence="2" id="KW-0808">Transferase</keyword>
<evidence type="ECO:0000313" key="3">
    <source>
        <dbReference type="Proteomes" id="UP001629214"/>
    </source>
</evidence>
<dbReference type="EMBL" id="JAQQFR010000002">
    <property type="protein sequence ID" value="MFL9877506.1"/>
    <property type="molecule type" value="Genomic_DNA"/>
</dbReference>
<evidence type="ECO:0000259" key="1">
    <source>
        <dbReference type="Pfam" id="PF13480"/>
    </source>
</evidence>
<dbReference type="RefSeq" id="WP_408165796.1">
    <property type="nucleotide sequence ID" value="NZ_JAQQFR010000002.1"/>
</dbReference>
<evidence type="ECO:0000313" key="2">
    <source>
        <dbReference type="EMBL" id="MFL9877506.1"/>
    </source>
</evidence>
<dbReference type="Proteomes" id="UP001629214">
    <property type="component" value="Unassembled WGS sequence"/>
</dbReference>
<dbReference type="Pfam" id="PF13480">
    <property type="entry name" value="Acetyltransf_6"/>
    <property type="match status" value="1"/>
</dbReference>
<organism evidence="2 3">
    <name type="scientific">Herbaspirillum rhizosphaerae</name>
    <dbReference type="NCBI Taxonomy" id="346179"/>
    <lineage>
        <taxon>Bacteria</taxon>
        <taxon>Pseudomonadati</taxon>
        <taxon>Pseudomonadota</taxon>
        <taxon>Betaproteobacteria</taxon>
        <taxon>Burkholderiales</taxon>
        <taxon>Oxalobacteraceae</taxon>
        <taxon>Herbaspirillum</taxon>
    </lineage>
</organism>
<keyword evidence="2" id="KW-0012">Acyltransferase</keyword>
<dbReference type="InterPro" id="IPR016181">
    <property type="entry name" value="Acyl_CoA_acyltransferase"/>
</dbReference>
<comment type="caution">
    <text evidence="2">The sequence shown here is derived from an EMBL/GenBank/DDBJ whole genome shotgun (WGS) entry which is preliminary data.</text>
</comment>
<proteinExistence type="predicted"/>
<dbReference type="EC" id="2.3.1.-" evidence="2"/>
<name>A0ABW8Z3J3_9BURK</name>
<accession>A0ABW8Z3J3</accession>
<keyword evidence="3" id="KW-1185">Reference proteome</keyword>
<feature type="domain" description="BioF2-like acetyltransferase" evidence="1">
    <location>
        <begin position="212"/>
        <end position="359"/>
    </location>
</feature>
<dbReference type="SUPFAM" id="SSF55729">
    <property type="entry name" value="Acyl-CoA N-acyltransferases (Nat)"/>
    <property type="match status" value="1"/>
</dbReference>
<reference evidence="2 3" key="1">
    <citation type="journal article" date="2024" name="Chem. Sci.">
        <title>Discovery of megapolipeptins by genome mining of a Burkholderiales bacteria collection.</title>
        <authorList>
            <person name="Paulo B.S."/>
            <person name="Recchia M.J.J."/>
            <person name="Lee S."/>
            <person name="Fergusson C.H."/>
            <person name="Romanowski S.B."/>
            <person name="Hernandez A."/>
            <person name="Krull N."/>
            <person name="Liu D.Y."/>
            <person name="Cavanagh H."/>
            <person name="Bos A."/>
            <person name="Gray C.A."/>
            <person name="Murphy B.T."/>
            <person name="Linington R.G."/>
            <person name="Eustaquio A.S."/>
        </authorList>
    </citation>
    <scope>NUCLEOTIDE SEQUENCE [LARGE SCALE GENOMIC DNA]</scope>
    <source>
        <strain evidence="2 3">RL21-008-BIB-B</strain>
    </source>
</reference>
<dbReference type="InterPro" id="IPR038740">
    <property type="entry name" value="BioF2-like_GNAT_dom"/>
</dbReference>
<dbReference type="Gene3D" id="3.40.630.30">
    <property type="match status" value="1"/>
</dbReference>
<sequence length="406" mass="46056">MSQKNAQDTGKERYVAMADMPALSASPALPDVGELHLALIHDPADLVALTPEWDALSDTLPFQVPFTTASWNILWWQHLRATRMLIRDCLHVFVLRDRQGTLIAIAPMIISVRPGIAACGVKVLQFFGADPNITEIRGMICHPDHAGATITVLQRYLQEHRHLWDWIEWQGLSPSQAELLSAPGAPQPKARVMCYLPLPRQWEELKSGLSRNMKEAIRKCFNSLKRDGHQHAFTVVEQTAEVAPALMTFLRLHKLRARNPEGVLHANVFRDRKSRHFLSAYAGASSAQGRLRVFQLSVNGAVVASRIGFLSKRQLYLYYSGYDAAWGKYSVMTTLMIHIMQWAIANDIDCVNLSTGRDPSKLRWQPLETIQHNAIQISPRLRASVLFKTYVHLRSYPFMHRLSRKK</sequence>
<gene>
    <name evidence="2" type="ORF">PQR63_03880</name>
</gene>
<protein>
    <submittedName>
        <fullName evidence="2">GNAT family N-acetyltransferase</fullName>
        <ecNumber evidence="2">2.3.1.-</ecNumber>
    </submittedName>
</protein>